<organism evidence="6 7">
    <name type="scientific">Wenjunlia tyrosinilytica</name>
    <dbReference type="NCBI Taxonomy" id="1544741"/>
    <lineage>
        <taxon>Bacteria</taxon>
        <taxon>Bacillati</taxon>
        <taxon>Actinomycetota</taxon>
        <taxon>Actinomycetes</taxon>
        <taxon>Kitasatosporales</taxon>
        <taxon>Streptomycetaceae</taxon>
        <taxon>Wenjunlia</taxon>
    </lineage>
</organism>
<dbReference type="GO" id="GO:0032993">
    <property type="term" value="C:protein-DNA complex"/>
    <property type="evidence" value="ECO:0007669"/>
    <property type="project" value="TreeGrafter"/>
</dbReference>
<comment type="similarity">
    <text evidence="1">Belongs to the LysR transcriptional regulatory family.</text>
</comment>
<dbReference type="SUPFAM" id="SSF46785">
    <property type="entry name" value="Winged helix' DNA-binding domain"/>
    <property type="match status" value="1"/>
</dbReference>
<name>A0A917ZVM9_9ACTN</name>
<dbReference type="PANTHER" id="PTHR30346">
    <property type="entry name" value="TRANSCRIPTIONAL DUAL REGULATOR HCAR-RELATED"/>
    <property type="match status" value="1"/>
</dbReference>
<dbReference type="GO" id="GO:0003677">
    <property type="term" value="F:DNA binding"/>
    <property type="evidence" value="ECO:0007669"/>
    <property type="project" value="UniProtKB-KW"/>
</dbReference>
<evidence type="ECO:0000313" key="7">
    <source>
        <dbReference type="Proteomes" id="UP000641932"/>
    </source>
</evidence>
<dbReference type="SUPFAM" id="SSF53850">
    <property type="entry name" value="Periplasmic binding protein-like II"/>
    <property type="match status" value="1"/>
</dbReference>
<evidence type="ECO:0000256" key="1">
    <source>
        <dbReference type="ARBA" id="ARBA00009437"/>
    </source>
</evidence>
<dbReference type="PROSITE" id="PS50931">
    <property type="entry name" value="HTH_LYSR"/>
    <property type="match status" value="1"/>
</dbReference>
<dbReference type="Pfam" id="PF03466">
    <property type="entry name" value="LysR_substrate"/>
    <property type="match status" value="1"/>
</dbReference>
<accession>A0A917ZVM9</accession>
<protein>
    <recommendedName>
        <fullName evidence="5">HTH lysR-type domain-containing protein</fullName>
    </recommendedName>
</protein>
<sequence length="298" mass="31391">MEARTLQYFLAVAEERSFTWAAARCHVAQPAISQQIRSLERELGEALFERDSRSVRLTAAGDALMPHARAVTAAITAAKAEFAARSGLLTGNLVLGAADGVESSSLPALLGTFHRLHPGISVQLVEGASAALVPQVRQGSLDAVFVAVPMDGLDPAEHRVLVRNEIVALVASDQPQAGQEVLHLEEFSSVPLITYGRDSGLYPRLRAAFEAAGVPLRPAYATNHVALQLELVAAGVGIALAAGAAGGIARDPRVTVVPVAPRIAYAKALIWRGSSYLSAPLRALLDLLPPDDEHTLTA</sequence>
<evidence type="ECO:0000256" key="3">
    <source>
        <dbReference type="ARBA" id="ARBA00023125"/>
    </source>
</evidence>
<evidence type="ECO:0000259" key="5">
    <source>
        <dbReference type="PROSITE" id="PS50931"/>
    </source>
</evidence>
<dbReference type="FunFam" id="1.10.10.10:FF:000001">
    <property type="entry name" value="LysR family transcriptional regulator"/>
    <property type="match status" value="1"/>
</dbReference>
<reference evidence="6" key="1">
    <citation type="journal article" date="2014" name="Int. J. Syst. Evol. Microbiol.">
        <title>Complete genome sequence of Corynebacterium casei LMG S-19264T (=DSM 44701T), isolated from a smear-ripened cheese.</title>
        <authorList>
            <consortium name="US DOE Joint Genome Institute (JGI-PGF)"/>
            <person name="Walter F."/>
            <person name="Albersmeier A."/>
            <person name="Kalinowski J."/>
            <person name="Ruckert C."/>
        </authorList>
    </citation>
    <scope>NUCLEOTIDE SEQUENCE</scope>
    <source>
        <strain evidence="6">CGMCC 4.7201</strain>
    </source>
</reference>
<evidence type="ECO:0000256" key="4">
    <source>
        <dbReference type="ARBA" id="ARBA00023163"/>
    </source>
</evidence>
<keyword evidence="3" id="KW-0238">DNA-binding</keyword>
<dbReference type="GO" id="GO:0003700">
    <property type="term" value="F:DNA-binding transcription factor activity"/>
    <property type="evidence" value="ECO:0007669"/>
    <property type="project" value="InterPro"/>
</dbReference>
<dbReference type="InterPro" id="IPR036388">
    <property type="entry name" value="WH-like_DNA-bd_sf"/>
</dbReference>
<keyword evidence="4" id="KW-0804">Transcription</keyword>
<feature type="domain" description="HTH lysR-type" evidence="5">
    <location>
        <begin position="1"/>
        <end position="58"/>
    </location>
</feature>
<keyword evidence="7" id="KW-1185">Reference proteome</keyword>
<dbReference type="PRINTS" id="PR00039">
    <property type="entry name" value="HTHLYSR"/>
</dbReference>
<dbReference type="Proteomes" id="UP000641932">
    <property type="component" value="Unassembled WGS sequence"/>
</dbReference>
<keyword evidence="2" id="KW-0805">Transcription regulation</keyword>
<comment type="caution">
    <text evidence="6">The sequence shown here is derived from an EMBL/GenBank/DDBJ whole genome shotgun (WGS) entry which is preliminary data.</text>
</comment>
<reference evidence="6" key="2">
    <citation type="submission" date="2020-09" db="EMBL/GenBank/DDBJ databases">
        <authorList>
            <person name="Sun Q."/>
            <person name="Zhou Y."/>
        </authorList>
    </citation>
    <scope>NUCLEOTIDE SEQUENCE</scope>
    <source>
        <strain evidence="6">CGMCC 4.7201</strain>
    </source>
</reference>
<dbReference type="PANTHER" id="PTHR30346:SF0">
    <property type="entry name" value="HCA OPERON TRANSCRIPTIONAL ACTIVATOR HCAR"/>
    <property type="match status" value="1"/>
</dbReference>
<dbReference type="CDD" id="cd05466">
    <property type="entry name" value="PBP2_LTTR_substrate"/>
    <property type="match status" value="1"/>
</dbReference>
<dbReference type="InterPro" id="IPR000847">
    <property type="entry name" value="LysR_HTH_N"/>
</dbReference>
<dbReference type="Gene3D" id="1.10.10.10">
    <property type="entry name" value="Winged helix-like DNA-binding domain superfamily/Winged helix DNA-binding domain"/>
    <property type="match status" value="1"/>
</dbReference>
<dbReference type="InterPro" id="IPR036390">
    <property type="entry name" value="WH_DNA-bd_sf"/>
</dbReference>
<dbReference type="RefSeq" id="WP_189134022.1">
    <property type="nucleotide sequence ID" value="NZ_BMMS01000023.1"/>
</dbReference>
<dbReference type="AlphaFoldDB" id="A0A917ZVM9"/>
<dbReference type="EMBL" id="BMMS01000023">
    <property type="protein sequence ID" value="GGO94586.1"/>
    <property type="molecule type" value="Genomic_DNA"/>
</dbReference>
<gene>
    <name evidence="6" type="ORF">GCM10012280_49840</name>
</gene>
<evidence type="ECO:0000256" key="2">
    <source>
        <dbReference type="ARBA" id="ARBA00023015"/>
    </source>
</evidence>
<dbReference type="Gene3D" id="3.40.190.290">
    <property type="match status" value="1"/>
</dbReference>
<evidence type="ECO:0000313" key="6">
    <source>
        <dbReference type="EMBL" id="GGO94586.1"/>
    </source>
</evidence>
<dbReference type="InterPro" id="IPR005119">
    <property type="entry name" value="LysR_subst-bd"/>
</dbReference>
<dbReference type="Pfam" id="PF00126">
    <property type="entry name" value="HTH_1"/>
    <property type="match status" value="1"/>
</dbReference>
<proteinExistence type="inferred from homology"/>